<comment type="caution">
    <text evidence="3">The sequence shown here is derived from an EMBL/GenBank/DDBJ whole genome shotgun (WGS) entry which is preliminary data.</text>
</comment>
<feature type="region of interest" description="Disordered" evidence="1">
    <location>
        <begin position="24"/>
        <end position="68"/>
    </location>
</feature>
<evidence type="ECO:0000313" key="4">
    <source>
        <dbReference type="Proteomes" id="UP000886876"/>
    </source>
</evidence>
<feature type="compositionally biased region" description="Low complexity" evidence="1">
    <location>
        <begin position="49"/>
        <end position="58"/>
    </location>
</feature>
<evidence type="ECO:0008006" key="5">
    <source>
        <dbReference type="Google" id="ProtNLM"/>
    </source>
</evidence>
<dbReference type="PROSITE" id="PS51257">
    <property type="entry name" value="PROKAR_LIPOPROTEIN"/>
    <property type="match status" value="1"/>
</dbReference>
<dbReference type="AlphaFoldDB" id="A0A9D1K7N3"/>
<feature type="chain" id="PRO_5039096033" description="Auto-transporter adhesin head GIN domain-containing protein" evidence="2">
    <location>
        <begin position="22"/>
        <end position="212"/>
    </location>
</feature>
<feature type="signal peptide" evidence="2">
    <location>
        <begin position="1"/>
        <end position="21"/>
    </location>
</feature>
<accession>A0A9D1K7N3</accession>
<dbReference type="Proteomes" id="UP000886876">
    <property type="component" value="Unassembled WGS sequence"/>
</dbReference>
<gene>
    <name evidence="3" type="ORF">IAD42_03550</name>
</gene>
<keyword evidence="2" id="KW-0732">Signal</keyword>
<proteinExistence type="predicted"/>
<protein>
    <recommendedName>
        <fullName evidence="5">Auto-transporter adhesin head GIN domain-containing protein</fullName>
    </recommendedName>
</protein>
<name>A0A9D1K7N3_9FIRM</name>
<evidence type="ECO:0000256" key="2">
    <source>
        <dbReference type="SAM" id="SignalP"/>
    </source>
</evidence>
<reference evidence="3" key="2">
    <citation type="journal article" date="2021" name="PeerJ">
        <title>Extensive microbial diversity within the chicken gut microbiome revealed by metagenomics and culture.</title>
        <authorList>
            <person name="Gilroy R."/>
            <person name="Ravi A."/>
            <person name="Getino M."/>
            <person name="Pursley I."/>
            <person name="Horton D.L."/>
            <person name="Alikhan N.F."/>
            <person name="Baker D."/>
            <person name="Gharbi K."/>
            <person name="Hall N."/>
            <person name="Watson M."/>
            <person name="Adriaenssens E.M."/>
            <person name="Foster-Nyarko E."/>
            <person name="Jarju S."/>
            <person name="Secka A."/>
            <person name="Antonio M."/>
            <person name="Oren A."/>
            <person name="Chaudhuri R.R."/>
            <person name="La Ragione R."/>
            <person name="Hildebrand F."/>
            <person name="Pallen M.J."/>
        </authorList>
    </citation>
    <scope>NUCLEOTIDE SEQUENCE</scope>
    <source>
        <strain evidence="3">ChiHecec3B27-6122</strain>
    </source>
</reference>
<evidence type="ECO:0000256" key="1">
    <source>
        <dbReference type="SAM" id="MobiDB-lite"/>
    </source>
</evidence>
<organism evidence="3 4">
    <name type="scientific">Candidatus Scatomorpha pullistercoris</name>
    <dbReference type="NCBI Taxonomy" id="2840929"/>
    <lineage>
        <taxon>Bacteria</taxon>
        <taxon>Bacillati</taxon>
        <taxon>Bacillota</taxon>
        <taxon>Clostridia</taxon>
        <taxon>Eubacteriales</taxon>
        <taxon>Candidatus Scatomorpha</taxon>
    </lineage>
</organism>
<reference evidence="3" key="1">
    <citation type="submission" date="2020-10" db="EMBL/GenBank/DDBJ databases">
        <authorList>
            <person name="Gilroy R."/>
        </authorList>
    </citation>
    <scope>NUCLEOTIDE SEQUENCE</scope>
    <source>
        <strain evidence="3">ChiHecec3B27-6122</strain>
    </source>
</reference>
<sequence>MKKYLSILLALALVLSLAACGTDDPASSDLPDPDVEGSGGELDVDDGSTPTDINAATPAPTPTPDPQPLETLRVCGVSIIKDSQLTFLALKGVKYEDGVLLLDAAELDSGTMNDILIEYSGGDLDVQVTGECVFTSSVSPSIKGDGDLTFTGDGSLSITAVDVAGISIEGKLTVGCALTVTGNPAVESSETVAAEGYAIGTNDSGTLTVAAA</sequence>
<dbReference type="EMBL" id="DVJS01000083">
    <property type="protein sequence ID" value="HIS97033.1"/>
    <property type="molecule type" value="Genomic_DNA"/>
</dbReference>
<evidence type="ECO:0000313" key="3">
    <source>
        <dbReference type="EMBL" id="HIS97033.1"/>
    </source>
</evidence>